<comment type="subunit">
    <text evidence="8">Heterodimer. The mRNA-capping enzyme is composed of two separate chains alpha and beta, respectively a mRNA guanylyltransferase and an mRNA 5'-triphosphate monophosphatase.</text>
</comment>
<dbReference type="InterPro" id="IPR033469">
    <property type="entry name" value="CYTH-like_dom_sf"/>
</dbReference>
<dbReference type="GO" id="GO:0031533">
    <property type="term" value="C:mRNA capping enzyme complex"/>
    <property type="evidence" value="ECO:0007669"/>
    <property type="project" value="UniProtKB-UniRule"/>
</dbReference>
<feature type="compositionally biased region" description="Basic and acidic residues" evidence="9">
    <location>
        <begin position="33"/>
        <end position="44"/>
    </location>
</feature>
<dbReference type="GO" id="GO:0004651">
    <property type="term" value="F:polynucleotide 5'-phosphatase activity"/>
    <property type="evidence" value="ECO:0007669"/>
    <property type="project" value="UniProtKB-UniRule"/>
</dbReference>
<evidence type="ECO:0000256" key="6">
    <source>
        <dbReference type="ARBA" id="ARBA00023242"/>
    </source>
</evidence>
<evidence type="ECO:0000256" key="2">
    <source>
        <dbReference type="ARBA" id="ARBA00004123"/>
    </source>
</evidence>
<evidence type="ECO:0000256" key="8">
    <source>
        <dbReference type="RuleBase" id="RU367053"/>
    </source>
</evidence>
<evidence type="ECO:0000256" key="9">
    <source>
        <dbReference type="SAM" id="MobiDB-lite"/>
    </source>
</evidence>
<comment type="subcellular location">
    <subcellularLocation>
        <location evidence="2 8">Nucleus</location>
    </subcellularLocation>
</comment>
<dbReference type="GO" id="GO:0006370">
    <property type="term" value="P:7-methylguanosine mRNA capping"/>
    <property type="evidence" value="ECO:0007669"/>
    <property type="project" value="UniProtKB-UniRule"/>
</dbReference>
<dbReference type="InterPro" id="IPR040343">
    <property type="entry name" value="Cet1/Ctl1"/>
</dbReference>
<comment type="function">
    <text evidence="8">First step of mRNA capping. Converts the 5'-triphosphate end of a nascent mRNA chain into a diphosphate end.</text>
</comment>
<organism evidence="11 12">
    <name type="scientific">Ascodesmis nigricans</name>
    <dbReference type="NCBI Taxonomy" id="341454"/>
    <lineage>
        <taxon>Eukaryota</taxon>
        <taxon>Fungi</taxon>
        <taxon>Dikarya</taxon>
        <taxon>Ascomycota</taxon>
        <taxon>Pezizomycotina</taxon>
        <taxon>Pezizomycetes</taxon>
        <taxon>Pezizales</taxon>
        <taxon>Ascodesmidaceae</taxon>
        <taxon>Ascodesmis</taxon>
    </lineage>
</organism>
<protein>
    <recommendedName>
        <fullName evidence="8">mRNA-capping enzyme subunit beta</fullName>
        <ecNumber evidence="8">3.6.1.74</ecNumber>
    </recommendedName>
    <alternativeName>
        <fullName evidence="8">mRNA 5'-phosphatase</fullName>
    </alternativeName>
    <alternativeName>
        <fullName evidence="8">mRNA 5'-triphosphate monophosphatase</fullName>
    </alternativeName>
</protein>
<keyword evidence="5 8" id="KW-0378">Hydrolase</keyword>
<feature type="compositionally biased region" description="Pro residues" evidence="9">
    <location>
        <begin position="147"/>
        <end position="161"/>
    </location>
</feature>
<sequence>MDLRTMLNNDPPAASPSQNRQLRPPPPPQRPQQLHDHQPPRDNRQPPPPSPYASPSLNRYEPSTPQRYQNPPQPGYPFPHAPQSPIAQHRPPPPQLHQQPGYQHSPVSTPHGAPHPLSAHSGRANHAPTTTVSPSPLGHIAHSHHYGPPPQQPLRTPPPQSPRYGPQTQLPGYPLRRSPLASPVQQRANLPPDFRRGPIEPRPYPNNEPAPASTVTPRGRQTPQDLHDRDVSISPKTKVSYLAHDDGEPLKRGHAYGVDAVDGGPLSRPQAHPGTPLGPPSLLQRSPSHSRHGSVSARSVDTMDFDNGHANERQWSSPSSERAKPNGSEIRDGQAQGQVPVHTQPHSTTSPVHSTAPPRGRSPPAKDSPQQQQEPASRQFAPASRRSTPSVSSPAYSRTPTSQAQTTLSPKPLLHQALGPPPTPTPPAQQAHHQHHHHHHNMDVRRTESSGSSGPPRKRARREEPPIWARKVGSVSAPVRRQLNFTPSSAHPPGPATASIEPPRPSVSQPPQRPPSPGAGPPVNHPGIAVIPAFGPWEKSIAGTEPFEELTRCVTDFLWTHVVAVNDPALVNGGPDGPVIEIEAKFGHLLDYNTNERLKLPITTETVMSQDSGVRFKSSMSEAQHKALNEYLNGLVNISRGTKPANPAAKPPPPRIRIEYVHTRERDSFYELPSDKYNLLPPSIRESMRNKTPRIRVSTDPKTNQVINKIVKMRIADLNVYSPKTPFDWRVSVNMEMPYKGDVEALVKTSEGERNKDRVSYKHLCYQVDITRVADAKGKKEHELEVELDGAELRRHGLLHKDQKPNSYETLVKGLVDNVRVLNRYLTQVR</sequence>
<accession>A0A4S2MZ05</accession>
<dbReference type="Proteomes" id="UP000298138">
    <property type="component" value="Unassembled WGS sequence"/>
</dbReference>
<dbReference type="EC" id="3.6.1.74" evidence="8"/>
<dbReference type="InParanoid" id="A0A4S2MZ05"/>
<keyword evidence="8" id="KW-0506">mRNA capping</keyword>
<gene>
    <name evidence="11" type="ORF">EX30DRAFT_394904</name>
</gene>
<feature type="region of interest" description="Disordered" evidence="9">
    <location>
        <begin position="1"/>
        <end position="527"/>
    </location>
</feature>
<dbReference type="EMBL" id="ML220116">
    <property type="protein sequence ID" value="TGZ82022.1"/>
    <property type="molecule type" value="Genomic_DNA"/>
</dbReference>
<name>A0A4S2MZ05_9PEZI</name>
<dbReference type="Pfam" id="PF02940">
    <property type="entry name" value="mRNA_triPase"/>
    <property type="match status" value="1"/>
</dbReference>
<comment type="catalytic activity">
    <reaction evidence="7">
        <text>a 5'-end triphospho-ribonucleoside in mRNA + H2O = a 5'-end diphospho-ribonucleoside in mRNA + phosphate + H(+)</text>
        <dbReference type="Rhea" id="RHEA:67004"/>
        <dbReference type="Rhea" id="RHEA-COMP:17164"/>
        <dbReference type="Rhea" id="RHEA-COMP:17165"/>
        <dbReference type="ChEBI" id="CHEBI:15377"/>
        <dbReference type="ChEBI" id="CHEBI:15378"/>
        <dbReference type="ChEBI" id="CHEBI:43474"/>
        <dbReference type="ChEBI" id="CHEBI:167616"/>
        <dbReference type="ChEBI" id="CHEBI:167618"/>
        <dbReference type="EC" id="3.6.1.74"/>
    </reaction>
    <physiologicalReaction direction="left-to-right" evidence="7">
        <dbReference type="Rhea" id="RHEA:67005"/>
    </physiologicalReaction>
</comment>
<keyword evidence="12" id="KW-1185">Reference proteome</keyword>
<comment type="cofactor">
    <cofactor evidence="1 8">
        <name>Mg(2+)</name>
        <dbReference type="ChEBI" id="CHEBI:18420"/>
    </cofactor>
</comment>
<feature type="compositionally biased region" description="Pro residues" evidence="9">
    <location>
        <begin position="71"/>
        <end position="82"/>
    </location>
</feature>
<dbReference type="CDD" id="cd07470">
    <property type="entry name" value="CYTH-like_mRNA_RTPase"/>
    <property type="match status" value="1"/>
</dbReference>
<dbReference type="PANTHER" id="PTHR28118:SF1">
    <property type="entry name" value="POLYNUCLEOTIDE 5'-TRIPHOSPHATASE CTL1-RELATED"/>
    <property type="match status" value="1"/>
</dbReference>
<evidence type="ECO:0000256" key="7">
    <source>
        <dbReference type="ARBA" id="ARBA00047740"/>
    </source>
</evidence>
<proteinExistence type="inferred from homology"/>
<feature type="compositionally biased region" description="Basic and acidic residues" evidence="9">
    <location>
        <begin position="321"/>
        <end position="332"/>
    </location>
</feature>
<comment type="similarity">
    <text evidence="3 8">Belongs to the fungal TPase family.</text>
</comment>
<dbReference type="Gene3D" id="3.20.100.10">
    <property type="entry name" value="mRNA triphosphatase Cet1-like"/>
    <property type="match status" value="1"/>
</dbReference>
<evidence type="ECO:0000256" key="5">
    <source>
        <dbReference type="ARBA" id="ARBA00022801"/>
    </source>
</evidence>
<evidence type="ECO:0000256" key="1">
    <source>
        <dbReference type="ARBA" id="ARBA00001946"/>
    </source>
</evidence>
<dbReference type="SUPFAM" id="SSF55154">
    <property type="entry name" value="CYTH-like phosphatases"/>
    <property type="match status" value="1"/>
</dbReference>
<keyword evidence="6 8" id="KW-0539">Nucleus</keyword>
<evidence type="ECO:0000259" key="10">
    <source>
        <dbReference type="Pfam" id="PF02940"/>
    </source>
</evidence>
<feature type="compositionally biased region" description="Polar residues" evidence="9">
    <location>
        <begin position="385"/>
        <end position="409"/>
    </location>
</feature>
<feature type="domain" description="mRNA triphosphatase Cet1-like" evidence="10">
    <location>
        <begin position="548"/>
        <end position="788"/>
    </location>
</feature>
<dbReference type="OrthoDB" id="272147at2759"/>
<feature type="compositionally biased region" description="Pro residues" evidence="9">
    <location>
        <begin position="511"/>
        <end position="524"/>
    </location>
</feature>
<evidence type="ECO:0000313" key="12">
    <source>
        <dbReference type="Proteomes" id="UP000298138"/>
    </source>
</evidence>
<evidence type="ECO:0000256" key="3">
    <source>
        <dbReference type="ARBA" id="ARBA00006345"/>
    </source>
</evidence>
<dbReference type="PANTHER" id="PTHR28118">
    <property type="entry name" value="POLYNUCLEOTIDE 5'-TRIPHOSPHATASE-RELATED"/>
    <property type="match status" value="1"/>
</dbReference>
<dbReference type="AlphaFoldDB" id="A0A4S2MZ05"/>
<dbReference type="STRING" id="341454.A0A4S2MZ05"/>
<evidence type="ECO:0000256" key="4">
    <source>
        <dbReference type="ARBA" id="ARBA00022664"/>
    </source>
</evidence>
<reference evidence="11 12" key="1">
    <citation type="submission" date="2019-04" db="EMBL/GenBank/DDBJ databases">
        <title>Comparative genomics and transcriptomics to analyze fruiting body development in filamentous ascomycetes.</title>
        <authorList>
            <consortium name="DOE Joint Genome Institute"/>
            <person name="Lutkenhaus R."/>
            <person name="Traeger S."/>
            <person name="Breuer J."/>
            <person name="Kuo A."/>
            <person name="Lipzen A."/>
            <person name="Pangilinan J."/>
            <person name="Dilworth D."/>
            <person name="Sandor L."/>
            <person name="Poggeler S."/>
            <person name="Barry K."/>
            <person name="Grigoriev I.V."/>
            <person name="Nowrousian M."/>
        </authorList>
    </citation>
    <scope>NUCLEOTIDE SEQUENCE [LARGE SCALE GENOMIC DNA]</scope>
    <source>
        <strain evidence="11 12">CBS 389.68</strain>
    </source>
</reference>
<evidence type="ECO:0000313" key="11">
    <source>
        <dbReference type="EMBL" id="TGZ82022.1"/>
    </source>
</evidence>
<feature type="compositionally biased region" description="Polar residues" evidence="9">
    <location>
        <begin position="61"/>
        <end position="70"/>
    </location>
</feature>
<keyword evidence="4 8" id="KW-0507">mRNA processing</keyword>
<dbReference type="GO" id="GO:0140818">
    <property type="term" value="F:mRNA 5'-triphosphate monophosphatase activity"/>
    <property type="evidence" value="ECO:0007669"/>
    <property type="project" value="UniProtKB-EC"/>
</dbReference>
<dbReference type="InterPro" id="IPR037009">
    <property type="entry name" value="mRNA_triPase_Cet1_sf"/>
</dbReference>
<dbReference type="InterPro" id="IPR004206">
    <property type="entry name" value="mRNA_triPase_Cet1"/>
</dbReference>
<feature type="compositionally biased region" description="Polar residues" evidence="9">
    <location>
        <begin position="213"/>
        <end position="224"/>
    </location>
</feature>
<feature type="compositionally biased region" description="Polar residues" evidence="9">
    <location>
        <begin position="344"/>
        <end position="353"/>
    </location>
</feature>